<proteinExistence type="predicted"/>
<accession>A0A6N8IIB9</accession>
<reference evidence="1 2" key="1">
    <citation type="submission" date="2019-11" db="EMBL/GenBank/DDBJ databases">
        <title>Whole genome shotgun sequencing (WGS) data from Adlercreutzia equolifaciens ResAG-91, Eggerthella lenta MRI-F36, MRI-F37, MRI-F40, ResAG-49, ResAG-88, ResAG-121, ResAG-145, and Gordonibacter sp. ResAG-5, ResAG-26, ResAG-43, ResAG-50, ResAG-59.</title>
        <authorList>
            <person name="Stoll D.A."/>
            <person name="Danylec N."/>
            <person name="Franz C.M.A.P."/>
            <person name="Huch M."/>
        </authorList>
    </citation>
    <scope>NUCLEOTIDE SEQUENCE [LARGE SCALE GENOMIC DNA]</scope>
    <source>
        <strain evidence="1 2">ResAG-59</strain>
    </source>
</reference>
<organism evidence="1 2">
    <name type="scientific">Gordonibacter urolithinfaciens</name>
    <dbReference type="NCBI Taxonomy" id="1335613"/>
    <lineage>
        <taxon>Bacteria</taxon>
        <taxon>Bacillati</taxon>
        <taxon>Actinomycetota</taxon>
        <taxon>Coriobacteriia</taxon>
        <taxon>Eggerthellales</taxon>
        <taxon>Eggerthellaceae</taxon>
        <taxon>Gordonibacter</taxon>
    </lineage>
</organism>
<keyword evidence="2" id="KW-1185">Reference proteome</keyword>
<comment type="caution">
    <text evidence="1">The sequence shown here is derived from an EMBL/GenBank/DDBJ whole genome shotgun (WGS) entry which is preliminary data.</text>
</comment>
<protein>
    <submittedName>
        <fullName evidence="1">Uncharacterized protein</fullName>
    </submittedName>
</protein>
<name>A0A6N8IIB9_9ACTN</name>
<dbReference type="AlphaFoldDB" id="A0A6N8IIB9"/>
<evidence type="ECO:0000313" key="1">
    <source>
        <dbReference type="EMBL" id="MVN14996.1"/>
    </source>
</evidence>
<gene>
    <name evidence="1" type="ORF">GO738_06450</name>
</gene>
<dbReference type="EMBL" id="WPOC01000008">
    <property type="protein sequence ID" value="MVN14996.1"/>
    <property type="molecule type" value="Genomic_DNA"/>
</dbReference>
<dbReference type="RefSeq" id="WP_157005048.1">
    <property type="nucleotide sequence ID" value="NZ_WPOC01000008.1"/>
</dbReference>
<evidence type="ECO:0000313" key="2">
    <source>
        <dbReference type="Proteomes" id="UP000468327"/>
    </source>
</evidence>
<sequence length="83" mass="9453">MGVYCELDVSAYCDLCGKSVDVDDCTVLCPSCADEKRAREDEPQYCSPVFIQGKYTCLNARCDFEWRGEFPEFCPRCGCEIRI</sequence>
<dbReference type="Proteomes" id="UP000468327">
    <property type="component" value="Unassembled WGS sequence"/>
</dbReference>